<keyword evidence="4" id="KW-1185">Reference proteome</keyword>
<dbReference type="InterPro" id="IPR001498">
    <property type="entry name" value="Impact_N"/>
</dbReference>
<dbReference type="EMBL" id="JAGFOA010000003">
    <property type="protein sequence ID" value="MBO3663588.1"/>
    <property type="molecule type" value="Genomic_DNA"/>
</dbReference>
<name>A0A939QIQ6_9MICO</name>
<comment type="similarity">
    <text evidence="1">Belongs to the IMPACT family.</text>
</comment>
<gene>
    <name evidence="3" type="ORF">J5V96_08675</name>
</gene>
<dbReference type="GO" id="GO:0006446">
    <property type="term" value="P:regulation of translational initiation"/>
    <property type="evidence" value="ECO:0007669"/>
    <property type="project" value="TreeGrafter"/>
</dbReference>
<protein>
    <submittedName>
        <fullName evidence="3">YigZ family protein</fullName>
    </submittedName>
</protein>
<organism evidence="3 4">
    <name type="scientific">Microbacterium stercoris</name>
    <dbReference type="NCBI Taxonomy" id="2820289"/>
    <lineage>
        <taxon>Bacteria</taxon>
        <taxon>Bacillati</taxon>
        <taxon>Actinomycetota</taxon>
        <taxon>Actinomycetes</taxon>
        <taxon>Micrococcales</taxon>
        <taxon>Microbacteriaceae</taxon>
        <taxon>Microbacterium</taxon>
    </lineage>
</organism>
<dbReference type="AlphaFoldDB" id="A0A939QIQ6"/>
<dbReference type="InterPro" id="IPR020568">
    <property type="entry name" value="Ribosomal_Su5_D2-typ_SF"/>
</dbReference>
<dbReference type="PANTHER" id="PTHR16301">
    <property type="entry name" value="IMPACT-RELATED"/>
    <property type="match status" value="1"/>
</dbReference>
<dbReference type="SUPFAM" id="SSF54211">
    <property type="entry name" value="Ribosomal protein S5 domain 2-like"/>
    <property type="match status" value="1"/>
</dbReference>
<proteinExistence type="inferred from homology"/>
<dbReference type="PANTHER" id="PTHR16301:SF20">
    <property type="entry name" value="IMPACT FAMILY MEMBER YIGZ"/>
    <property type="match status" value="1"/>
</dbReference>
<accession>A0A939QIQ6</accession>
<dbReference type="Gene3D" id="3.30.230.30">
    <property type="entry name" value="Impact, N-terminal domain"/>
    <property type="match status" value="1"/>
</dbReference>
<reference evidence="3" key="1">
    <citation type="submission" date="2021-03" db="EMBL/GenBank/DDBJ databases">
        <title>Microbacterium sp. nov., a novel actinobacterium isolated from cow dung.</title>
        <authorList>
            <person name="Zhang L."/>
        </authorList>
    </citation>
    <scope>NUCLEOTIDE SEQUENCE</scope>
    <source>
        <strain evidence="3">NEAU-LLB</strain>
    </source>
</reference>
<dbReference type="RefSeq" id="WP_208502825.1">
    <property type="nucleotide sequence ID" value="NZ_JAGFOA010000003.1"/>
</dbReference>
<evidence type="ECO:0000313" key="3">
    <source>
        <dbReference type="EMBL" id="MBO3663588.1"/>
    </source>
</evidence>
<comment type="caution">
    <text evidence="3">The sequence shown here is derived from an EMBL/GenBank/DDBJ whole genome shotgun (WGS) entry which is preliminary data.</text>
</comment>
<dbReference type="InterPro" id="IPR023582">
    <property type="entry name" value="Impact"/>
</dbReference>
<dbReference type="InterPro" id="IPR036956">
    <property type="entry name" value="Impact_N_sf"/>
</dbReference>
<evidence type="ECO:0000313" key="4">
    <source>
        <dbReference type="Proteomes" id="UP000680132"/>
    </source>
</evidence>
<evidence type="ECO:0000259" key="2">
    <source>
        <dbReference type="Pfam" id="PF01205"/>
    </source>
</evidence>
<dbReference type="InterPro" id="IPR020569">
    <property type="entry name" value="UPF0029_Impact_CS"/>
</dbReference>
<dbReference type="PROSITE" id="PS00910">
    <property type="entry name" value="UPF0029"/>
    <property type="match status" value="1"/>
</dbReference>
<dbReference type="Pfam" id="PF01205">
    <property type="entry name" value="Impact_N"/>
    <property type="match status" value="1"/>
</dbReference>
<evidence type="ECO:0000256" key="1">
    <source>
        <dbReference type="ARBA" id="ARBA00007665"/>
    </source>
</evidence>
<dbReference type="Proteomes" id="UP000680132">
    <property type="component" value="Unassembled WGS sequence"/>
</dbReference>
<dbReference type="GO" id="GO:0005737">
    <property type="term" value="C:cytoplasm"/>
    <property type="evidence" value="ECO:0007669"/>
    <property type="project" value="TreeGrafter"/>
</dbReference>
<sequence length="215" mass="22793">MASYPSTIARAVEHELVIKKSRFISRAAPVGSVAEAEEVIAGIRKAHWDARHNCTAMITGLRGDQARSSDDGEPGGTAGMPMLEVLRQRRLTDVVVVVTRYFGGIKLGAGGLVRAYSSAVSECLDTAALVERRELTQALLSVDHADAGRMDNLLRDWISGRDGIIGDPAYGARATLSAWIPAPLLPDLTEAAAAWSSGFVVPTTGDTRIVDVPAA</sequence>
<feature type="domain" description="Impact N-terminal" evidence="2">
    <location>
        <begin position="19"/>
        <end position="124"/>
    </location>
</feature>